<feature type="domain" description="MGAT4 conserved region" evidence="4">
    <location>
        <begin position="2"/>
        <end position="227"/>
    </location>
</feature>
<dbReference type="OrthoDB" id="2016523at2759"/>
<feature type="non-terminal residue" evidence="6">
    <location>
        <position position="1"/>
    </location>
</feature>
<dbReference type="Pfam" id="PF04666">
    <property type="entry name" value="MGAT4_cons"/>
    <property type="match status" value="1"/>
</dbReference>
<dbReference type="Proteomes" id="UP000014760">
    <property type="component" value="Unassembled WGS sequence"/>
</dbReference>
<evidence type="ECO:0000256" key="2">
    <source>
        <dbReference type="ARBA" id="ARBA00022676"/>
    </source>
</evidence>
<feature type="non-terminal residue" evidence="6">
    <location>
        <position position="397"/>
    </location>
</feature>
<dbReference type="EMBL" id="AMQN01004461">
    <property type="status" value="NOT_ANNOTATED_CDS"/>
    <property type="molecule type" value="Genomic_DNA"/>
</dbReference>
<proteinExistence type="predicted"/>
<dbReference type="PANTHER" id="PTHR12062">
    <property type="entry name" value="N-ACETYLGLUCOSAMINYLTRANSFERASE VI"/>
    <property type="match status" value="1"/>
</dbReference>
<evidence type="ECO:0000259" key="4">
    <source>
        <dbReference type="Pfam" id="PF04666"/>
    </source>
</evidence>
<evidence type="ECO:0000256" key="3">
    <source>
        <dbReference type="ARBA" id="ARBA00022679"/>
    </source>
</evidence>
<dbReference type="InterPro" id="IPR056576">
    <property type="entry name" value="MGAT4_A/B/C_C"/>
</dbReference>
<dbReference type="PANTHER" id="PTHR12062:SF0">
    <property type="entry name" value="ALPHA-1,3-MANNOSYL-GLYCOPROTEIN 4-BETA-N-ACETYLGLUCOSAMINYLTRANSFERASE B"/>
    <property type="match status" value="1"/>
</dbReference>
<dbReference type="EnsemblMetazoa" id="CapteT63657">
    <property type="protein sequence ID" value="CapteP63657"/>
    <property type="gene ID" value="CapteG63657"/>
</dbReference>
<dbReference type="GO" id="GO:0008375">
    <property type="term" value="F:acetylglucosaminyltransferase activity"/>
    <property type="evidence" value="ECO:0007669"/>
    <property type="project" value="TreeGrafter"/>
</dbReference>
<reference evidence="7" key="3">
    <citation type="submission" date="2015-06" db="UniProtKB">
        <authorList>
            <consortium name="EnsemblMetazoa"/>
        </authorList>
    </citation>
    <scope>IDENTIFICATION</scope>
</reference>
<evidence type="ECO:0000313" key="8">
    <source>
        <dbReference type="Proteomes" id="UP000014760"/>
    </source>
</evidence>
<feature type="domain" description="MGAT4 A/B/C C-terminal" evidence="5">
    <location>
        <begin position="258"/>
        <end position="395"/>
    </location>
</feature>
<accession>R7VB99</accession>
<dbReference type="InterPro" id="IPR057279">
    <property type="entry name" value="MGAT4"/>
</dbReference>
<dbReference type="GO" id="GO:0006487">
    <property type="term" value="P:protein N-linked glycosylation"/>
    <property type="evidence" value="ECO:0007669"/>
    <property type="project" value="TreeGrafter"/>
</dbReference>
<dbReference type="InterPro" id="IPR006759">
    <property type="entry name" value="Glyco_transf_54"/>
</dbReference>
<gene>
    <name evidence="6" type="ORF">CAPTEDRAFT_63657</name>
</gene>
<dbReference type="Pfam" id="PF23524">
    <property type="entry name" value="MGAT4A_C"/>
    <property type="match status" value="1"/>
</dbReference>
<keyword evidence="8" id="KW-1185">Reference proteome</keyword>
<reference evidence="6 8" key="2">
    <citation type="journal article" date="2013" name="Nature">
        <title>Insights into bilaterian evolution from three spiralian genomes.</title>
        <authorList>
            <person name="Simakov O."/>
            <person name="Marletaz F."/>
            <person name="Cho S.J."/>
            <person name="Edsinger-Gonzales E."/>
            <person name="Havlak P."/>
            <person name="Hellsten U."/>
            <person name="Kuo D.H."/>
            <person name="Larsson T."/>
            <person name="Lv J."/>
            <person name="Arendt D."/>
            <person name="Savage R."/>
            <person name="Osoegawa K."/>
            <person name="de Jong P."/>
            <person name="Grimwood J."/>
            <person name="Chapman J.A."/>
            <person name="Shapiro H."/>
            <person name="Aerts A."/>
            <person name="Otillar R.P."/>
            <person name="Terry A.Y."/>
            <person name="Boore J.L."/>
            <person name="Grigoriev I.V."/>
            <person name="Lindberg D.R."/>
            <person name="Seaver E.C."/>
            <person name="Weisblat D.A."/>
            <person name="Putnam N.H."/>
            <person name="Rokhsar D.S."/>
        </authorList>
    </citation>
    <scope>NUCLEOTIDE SEQUENCE</scope>
    <source>
        <strain evidence="6 8">I ESC-2004</strain>
    </source>
</reference>
<reference evidence="8" key="1">
    <citation type="submission" date="2012-12" db="EMBL/GenBank/DDBJ databases">
        <authorList>
            <person name="Hellsten U."/>
            <person name="Grimwood J."/>
            <person name="Chapman J.A."/>
            <person name="Shapiro H."/>
            <person name="Aerts A."/>
            <person name="Otillar R.P."/>
            <person name="Terry A.Y."/>
            <person name="Boore J.L."/>
            <person name="Simakov O."/>
            <person name="Marletaz F."/>
            <person name="Cho S.-J."/>
            <person name="Edsinger-Gonzales E."/>
            <person name="Havlak P."/>
            <person name="Kuo D.-H."/>
            <person name="Larsson T."/>
            <person name="Lv J."/>
            <person name="Arendt D."/>
            <person name="Savage R."/>
            <person name="Osoegawa K."/>
            <person name="de Jong P."/>
            <person name="Lindberg D.R."/>
            <person name="Seaver E.C."/>
            <person name="Weisblat D.A."/>
            <person name="Putnam N.H."/>
            <person name="Grigoriev I.V."/>
            <person name="Rokhsar D.S."/>
        </authorList>
    </citation>
    <scope>NUCLEOTIDE SEQUENCE</scope>
    <source>
        <strain evidence="8">I ESC-2004</strain>
    </source>
</reference>
<keyword evidence="2" id="KW-0328">Glycosyltransferase</keyword>
<dbReference type="AlphaFoldDB" id="R7VB99"/>
<name>R7VB99_CAPTE</name>
<organism evidence="6">
    <name type="scientific">Capitella teleta</name>
    <name type="common">Polychaete worm</name>
    <dbReference type="NCBI Taxonomy" id="283909"/>
    <lineage>
        <taxon>Eukaryota</taxon>
        <taxon>Metazoa</taxon>
        <taxon>Spiralia</taxon>
        <taxon>Lophotrochozoa</taxon>
        <taxon>Annelida</taxon>
        <taxon>Polychaeta</taxon>
        <taxon>Sedentaria</taxon>
        <taxon>Scolecida</taxon>
        <taxon>Capitellidae</taxon>
        <taxon>Capitella</taxon>
    </lineage>
</organism>
<evidence type="ECO:0000256" key="1">
    <source>
        <dbReference type="ARBA" id="ARBA00004922"/>
    </source>
</evidence>
<dbReference type="EMBL" id="KB293569">
    <property type="protein sequence ID" value="ELU15817.1"/>
    <property type="molecule type" value="Genomic_DNA"/>
</dbReference>
<dbReference type="OMA" id="IEDDVQC"/>
<dbReference type="HOGENOM" id="CLU_027046_3_0_1"/>
<sequence>YLIIGIPTIFREMSGVQYLRTTVKSLLSNIDPKEELPEVQILIFAADFDPKQRQKVVSAVTSSFSKELNAGFIQILQVNSSAYPPLTNLKRNYNDPDDRVTWRAKQVVDFSFMFYYARNRSQYYMQIEDDVMTSPHYFPVIKSFIESQNRHWVTLDFSTLGFIGKLIRSSDLEEFSRFLIMFYDEQPVDYLYILFMKILVQDHQILHRPTLFQHFGEHSSLPGKSSMRIYKDKFFALGRDAKLPVFSIVVNTTKNPAAEIFTSIEAYSSYVPSAPYSESGYFWGKQPKRDDIFLIVFQEKQKLTSVFFQTGRDTQQNDYLRHGVLEISPPKETPDQGNAPPQDIDQVARSQCADFTKIADFEKGVVQVENMQISEWTKCVRVRVTEGQEEWIIINDI</sequence>
<evidence type="ECO:0000259" key="5">
    <source>
        <dbReference type="Pfam" id="PF23524"/>
    </source>
</evidence>
<dbReference type="STRING" id="283909.R7VB99"/>
<comment type="pathway">
    <text evidence="1">Protein modification; protein glycosylation.</text>
</comment>
<evidence type="ECO:0000313" key="6">
    <source>
        <dbReference type="EMBL" id="ELU15817.1"/>
    </source>
</evidence>
<evidence type="ECO:0000313" key="7">
    <source>
        <dbReference type="EnsemblMetazoa" id="CapteP63657"/>
    </source>
</evidence>
<keyword evidence="3" id="KW-0808">Transferase</keyword>
<protein>
    <submittedName>
        <fullName evidence="6 7">Uncharacterized protein</fullName>
    </submittedName>
</protein>